<gene>
    <name evidence="2" type="ORF">mRhiFer1_008577</name>
</gene>
<feature type="region of interest" description="Disordered" evidence="1">
    <location>
        <begin position="75"/>
        <end position="95"/>
    </location>
</feature>
<accession>A0A7J7UJR8</accession>
<dbReference type="EMBL" id="JACAGC010000016">
    <property type="protein sequence ID" value="KAF6313052.1"/>
    <property type="molecule type" value="Genomic_DNA"/>
</dbReference>
<protein>
    <submittedName>
        <fullName evidence="2">Uncharacterized protein</fullName>
    </submittedName>
</protein>
<sequence length="163" mass="17701">MQFVGDQGLPKPPPAVEPGCVCPLRSEAGLFSVLRDPTSDGPWLGFPGDPTRWVPDFNSFLDKCPLPEFGDRIAQGEGARGSLKSREKAPATRSQNLADYVSKAATAGKRMVTGSFHPSSKPRGLVLCQSPRSDETNSLSFCCVESLTTLQDRSPPCPFYRRN</sequence>
<evidence type="ECO:0000313" key="2">
    <source>
        <dbReference type="EMBL" id="KAF6313052.1"/>
    </source>
</evidence>
<proteinExistence type="predicted"/>
<reference evidence="2 3" key="1">
    <citation type="journal article" date="2020" name="Nature">
        <title>Six reference-quality genomes reveal evolution of bat adaptations.</title>
        <authorList>
            <person name="Jebb D."/>
            <person name="Huang Z."/>
            <person name="Pippel M."/>
            <person name="Hughes G.M."/>
            <person name="Lavrichenko K."/>
            <person name="Devanna P."/>
            <person name="Winkler S."/>
            <person name="Jermiin L.S."/>
            <person name="Skirmuntt E.C."/>
            <person name="Katzourakis A."/>
            <person name="Burkitt-Gray L."/>
            <person name="Ray D.A."/>
            <person name="Sullivan K.A.M."/>
            <person name="Roscito J.G."/>
            <person name="Kirilenko B.M."/>
            <person name="Davalos L.M."/>
            <person name="Corthals A.P."/>
            <person name="Power M.L."/>
            <person name="Jones G."/>
            <person name="Ransome R.D."/>
            <person name="Dechmann D.K.N."/>
            <person name="Locatelli A.G."/>
            <person name="Puechmaille S.J."/>
            <person name="Fedrigo O."/>
            <person name="Jarvis E.D."/>
            <person name="Hiller M."/>
            <person name="Vernes S.C."/>
            <person name="Myers E.W."/>
            <person name="Teeling E.C."/>
        </authorList>
    </citation>
    <scope>NUCLEOTIDE SEQUENCE [LARGE SCALE GENOMIC DNA]</scope>
    <source>
        <strain evidence="2">MRhiFer1</strain>
        <tissue evidence="2">Lung</tissue>
    </source>
</reference>
<name>A0A7J7UJR8_RHIFE</name>
<evidence type="ECO:0000313" key="3">
    <source>
        <dbReference type="Proteomes" id="UP000585614"/>
    </source>
</evidence>
<evidence type="ECO:0000256" key="1">
    <source>
        <dbReference type="SAM" id="MobiDB-lite"/>
    </source>
</evidence>
<organism evidence="2 3">
    <name type="scientific">Rhinolophus ferrumequinum</name>
    <name type="common">Greater horseshoe bat</name>
    <dbReference type="NCBI Taxonomy" id="59479"/>
    <lineage>
        <taxon>Eukaryota</taxon>
        <taxon>Metazoa</taxon>
        <taxon>Chordata</taxon>
        <taxon>Craniata</taxon>
        <taxon>Vertebrata</taxon>
        <taxon>Euteleostomi</taxon>
        <taxon>Mammalia</taxon>
        <taxon>Eutheria</taxon>
        <taxon>Laurasiatheria</taxon>
        <taxon>Chiroptera</taxon>
        <taxon>Yinpterochiroptera</taxon>
        <taxon>Rhinolophoidea</taxon>
        <taxon>Rhinolophidae</taxon>
        <taxon>Rhinolophinae</taxon>
        <taxon>Rhinolophus</taxon>
    </lineage>
</organism>
<dbReference type="Proteomes" id="UP000585614">
    <property type="component" value="Unassembled WGS sequence"/>
</dbReference>
<dbReference type="AlphaFoldDB" id="A0A7J7UJR8"/>
<comment type="caution">
    <text evidence="2">The sequence shown here is derived from an EMBL/GenBank/DDBJ whole genome shotgun (WGS) entry which is preliminary data.</text>
</comment>